<evidence type="ECO:0000313" key="3">
    <source>
        <dbReference type="EMBL" id="GAA0725091.1"/>
    </source>
</evidence>
<evidence type="ECO:0000313" key="4">
    <source>
        <dbReference type="Proteomes" id="UP001501758"/>
    </source>
</evidence>
<sequence>MRKLLLFLITLILLYNCNTNVVTDPELEGFVRILTGKFSSKKQAKEESGYAAVCLINTPIWKHQSGYWFYQELFSEEKSTAIYNQRIINIKRVDSITLSSTSYIIPNQKKYINGWKNPSLFDQLTTDSLTVREGCDVYFKKKTSTIYQGKTSKNSCSSSFSKKILYTTSNIVISSKKISSWDRGYDKEGKQVWGKIQGPYNFIRVTENQ</sequence>
<dbReference type="HAMAP" id="MF_01460">
    <property type="entry name" value="Chrphore_lyase_CpxT"/>
    <property type="match status" value="1"/>
</dbReference>
<dbReference type="RefSeq" id="WP_343913114.1">
    <property type="nucleotide sequence ID" value="NZ_BAAAGE010000003.1"/>
</dbReference>
<comment type="similarity">
    <text evidence="1">Belongs to the CpcT/CpeT biliprotein lyase family.</text>
</comment>
<dbReference type="PANTHER" id="PTHR35137">
    <property type="entry name" value="CHROMOPHORE LYASE CRL, CHLOROPLASTIC"/>
    <property type="match status" value="1"/>
</dbReference>
<organism evidence="3 4">
    <name type="scientific">Aquimarina litoralis</name>
    <dbReference type="NCBI Taxonomy" id="584605"/>
    <lineage>
        <taxon>Bacteria</taxon>
        <taxon>Pseudomonadati</taxon>
        <taxon>Bacteroidota</taxon>
        <taxon>Flavobacteriia</taxon>
        <taxon>Flavobacteriales</taxon>
        <taxon>Flavobacteriaceae</taxon>
        <taxon>Aquimarina</taxon>
    </lineage>
</organism>
<dbReference type="InterPro" id="IPR010404">
    <property type="entry name" value="CpcT/CpeT"/>
</dbReference>
<keyword evidence="2" id="KW-0456">Lyase</keyword>
<accession>A0ABN1J0C3</accession>
<name>A0ABN1J0C3_9FLAO</name>
<protein>
    <recommendedName>
        <fullName evidence="5">CpeT/CpcT family</fullName>
    </recommendedName>
</protein>
<dbReference type="Gene3D" id="2.40.128.590">
    <property type="entry name" value="CpcT/CpeT domain"/>
    <property type="match status" value="1"/>
</dbReference>
<reference evidence="3 4" key="1">
    <citation type="journal article" date="2019" name="Int. J. Syst. Evol. Microbiol.">
        <title>The Global Catalogue of Microorganisms (GCM) 10K type strain sequencing project: providing services to taxonomists for standard genome sequencing and annotation.</title>
        <authorList>
            <consortium name="The Broad Institute Genomics Platform"/>
            <consortium name="The Broad Institute Genome Sequencing Center for Infectious Disease"/>
            <person name="Wu L."/>
            <person name="Ma J."/>
        </authorList>
    </citation>
    <scope>NUCLEOTIDE SEQUENCE [LARGE SCALE GENOMIC DNA]</scope>
    <source>
        <strain evidence="3 4">JCM 15974</strain>
    </source>
</reference>
<dbReference type="Pfam" id="PF06206">
    <property type="entry name" value="CpeT"/>
    <property type="match status" value="1"/>
</dbReference>
<dbReference type="CDD" id="cd16338">
    <property type="entry name" value="CpcT"/>
    <property type="match status" value="1"/>
</dbReference>
<evidence type="ECO:0008006" key="5">
    <source>
        <dbReference type="Google" id="ProtNLM"/>
    </source>
</evidence>
<dbReference type="EMBL" id="BAAAGE010000003">
    <property type="protein sequence ID" value="GAA0725091.1"/>
    <property type="molecule type" value="Genomic_DNA"/>
</dbReference>
<evidence type="ECO:0000256" key="1">
    <source>
        <dbReference type="ARBA" id="ARBA00008206"/>
    </source>
</evidence>
<dbReference type="InterPro" id="IPR038672">
    <property type="entry name" value="CpcT/CpeT_sf"/>
</dbReference>
<evidence type="ECO:0000256" key="2">
    <source>
        <dbReference type="ARBA" id="ARBA00023239"/>
    </source>
</evidence>
<dbReference type="Proteomes" id="UP001501758">
    <property type="component" value="Unassembled WGS sequence"/>
</dbReference>
<comment type="caution">
    <text evidence="3">The sequence shown here is derived from an EMBL/GenBank/DDBJ whole genome shotgun (WGS) entry which is preliminary data.</text>
</comment>
<keyword evidence="4" id="KW-1185">Reference proteome</keyword>
<proteinExistence type="inferred from homology"/>
<dbReference type="PANTHER" id="PTHR35137:SF1">
    <property type="entry name" value="CHROMOPHORE LYASE CRL, CHLOROPLASTIC"/>
    <property type="match status" value="1"/>
</dbReference>
<gene>
    <name evidence="3" type="ORF">GCM10009430_30220</name>
</gene>